<dbReference type="Pfam" id="PF00583">
    <property type="entry name" value="Acetyltransf_1"/>
    <property type="match status" value="1"/>
</dbReference>
<dbReference type="STRING" id="1121937.GCA_000423125_01113"/>
<organism evidence="5 6">
    <name type="scientific">Haliea salexigens</name>
    <dbReference type="NCBI Taxonomy" id="287487"/>
    <lineage>
        <taxon>Bacteria</taxon>
        <taxon>Pseudomonadati</taxon>
        <taxon>Pseudomonadota</taxon>
        <taxon>Gammaproteobacteria</taxon>
        <taxon>Cellvibrionales</taxon>
        <taxon>Halieaceae</taxon>
        <taxon>Haliea</taxon>
    </lineage>
</organism>
<dbReference type="GO" id="GO:0005737">
    <property type="term" value="C:cytoplasm"/>
    <property type="evidence" value="ECO:0007669"/>
    <property type="project" value="UniProtKB-SubCell"/>
</dbReference>
<comment type="subcellular location">
    <subcellularLocation>
        <location evidence="3">Cytoplasm</location>
    </subcellularLocation>
</comment>
<accession>A0A3C1KRI8</accession>
<proteinExistence type="inferred from homology"/>
<name>A0A3C1KRI8_9GAMM</name>
<keyword evidence="3" id="KW-0963">Cytoplasm</keyword>
<dbReference type="NCBIfam" id="TIGR01575">
    <property type="entry name" value="rimI"/>
    <property type="match status" value="1"/>
</dbReference>
<evidence type="ECO:0000256" key="1">
    <source>
        <dbReference type="ARBA" id="ARBA00022679"/>
    </source>
</evidence>
<dbReference type="Proteomes" id="UP000259273">
    <property type="component" value="Unassembled WGS sequence"/>
</dbReference>
<comment type="caution">
    <text evidence="5">The sequence shown here is derived from an EMBL/GenBank/DDBJ whole genome shotgun (WGS) entry which is preliminary data.</text>
</comment>
<evidence type="ECO:0000259" key="4">
    <source>
        <dbReference type="PROSITE" id="PS51186"/>
    </source>
</evidence>
<dbReference type="InterPro" id="IPR000182">
    <property type="entry name" value="GNAT_dom"/>
</dbReference>
<dbReference type="GO" id="GO:0008999">
    <property type="term" value="F:protein-N-terminal-alanine acetyltransferase activity"/>
    <property type="evidence" value="ECO:0007669"/>
    <property type="project" value="UniProtKB-EC"/>
</dbReference>
<reference evidence="5 6" key="1">
    <citation type="journal article" date="2018" name="Nat. Biotechnol.">
        <title>A standardized bacterial taxonomy based on genome phylogeny substantially revises the tree of life.</title>
        <authorList>
            <person name="Parks D.H."/>
            <person name="Chuvochina M."/>
            <person name="Waite D.W."/>
            <person name="Rinke C."/>
            <person name="Skarshewski A."/>
            <person name="Chaumeil P.A."/>
            <person name="Hugenholtz P."/>
        </authorList>
    </citation>
    <scope>NUCLEOTIDE SEQUENCE [LARGE SCALE GENOMIC DNA]</scope>
    <source>
        <strain evidence="5">UBA9158</strain>
    </source>
</reference>
<dbReference type="PANTHER" id="PTHR43877">
    <property type="entry name" value="AMINOALKYLPHOSPHONATE N-ACETYLTRANSFERASE-RELATED-RELATED"/>
    <property type="match status" value="1"/>
</dbReference>
<protein>
    <recommendedName>
        <fullName evidence="3">[Ribosomal protein bS18]-alanine N-acetyltransferase</fullName>
        <ecNumber evidence="3">2.3.1.266</ecNumber>
    </recommendedName>
</protein>
<comment type="similarity">
    <text evidence="3">Belongs to the acetyltransferase family. RimI subfamily.</text>
</comment>
<dbReference type="Gene3D" id="3.40.630.30">
    <property type="match status" value="1"/>
</dbReference>
<evidence type="ECO:0000313" key="6">
    <source>
        <dbReference type="Proteomes" id="UP000259273"/>
    </source>
</evidence>
<dbReference type="PANTHER" id="PTHR43877:SF2">
    <property type="entry name" value="AMINOALKYLPHOSPHONATE N-ACETYLTRANSFERASE-RELATED"/>
    <property type="match status" value="1"/>
</dbReference>
<keyword evidence="2" id="KW-0012">Acyltransferase</keyword>
<comment type="catalytic activity">
    <reaction evidence="3">
        <text>N-terminal L-alanyl-[ribosomal protein bS18] + acetyl-CoA = N-terminal N(alpha)-acetyl-L-alanyl-[ribosomal protein bS18] + CoA + H(+)</text>
        <dbReference type="Rhea" id="RHEA:43756"/>
        <dbReference type="Rhea" id="RHEA-COMP:10676"/>
        <dbReference type="Rhea" id="RHEA-COMP:10677"/>
        <dbReference type="ChEBI" id="CHEBI:15378"/>
        <dbReference type="ChEBI" id="CHEBI:57287"/>
        <dbReference type="ChEBI" id="CHEBI:57288"/>
        <dbReference type="ChEBI" id="CHEBI:64718"/>
        <dbReference type="ChEBI" id="CHEBI:83683"/>
        <dbReference type="EC" id="2.3.1.266"/>
    </reaction>
</comment>
<dbReference type="InterPro" id="IPR016181">
    <property type="entry name" value="Acyl_CoA_acyltransferase"/>
</dbReference>
<feature type="domain" description="N-acetyltransferase" evidence="4">
    <location>
        <begin position="3"/>
        <end position="151"/>
    </location>
</feature>
<dbReference type="InterPro" id="IPR050832">
    <property type="entry name" value="Bact_Acetyltransf"/>
</dbReference>
<dbReference type="InterPro" id="IPR006464">
    <property type="entry name" value="AcTrfase_RimI/Ard1"/>
</dbReference>
<gene>
    <name evidence="5" type="primary">rimI</name>
    <name evidence="5" type="ORF">DCP75_16670</name>
</gene>
<dbReference type="CDD" id="cd04301">
    <property type="entry name" value="NAT_SF"/>
    <property type="match status" value="1"/>
</dbReference>
<evidence type="ECO:0000256" key="2">
    <source>
        <dbReference type="ARBA" id="ARBA00023315"/>
    </source>
</evidence>
<sequence length="151" mass="16720">MSPVIRPALPEDIPSMASLDAQASAWPWRESQYVRCCAVAEDASERALLLEVNGALQGFVVYAREFDDGSIYNIVVASSARRQGFGESLLQSAVDAMLATGARRCVLEVRKSNLPARRLYEQMGFHVDGLRRNYYPLPPGREDAVLMSLDL</sequence>
<evidence type="ECO:0000256" key="3">
    <source>
        <dbReference type="RuleBase" id="RU363094"/>
    </source>
</evidence>
<dbReference type="EC" id="2.3.1.266" evidence="3"/>
<evidence type="ECO:0000313" key="5">
    <source>
        <dbReference type="EMBL" id="HAN29319.1"/>
    </source>
</evidence>
<dbReference type="SUPFAM" id="SSF55729">
    <property type="entry name" value="Acyl-CoA N-acyltransferases (Nat)"/>
    <property type="match status" value="1"/>
</dbReference>
<keyword evidence="1 5" id="KW-0808">Transferase</keyword>
<dbReference type="EMBL" id="DMND01000221">
    <property type="protein sequence ID" value="HAN29319.1"/>
    <property type="molecule type" value="Genomic_DNA"/>
</dbReference>
<dbReference type="PROSITE" id="PS51186">
    <property type="entry name" value="GNAT"/>
    <property type="match status" value="1"/>
</dbReference>
<dbReference type="AlphaFoldDB" id="A0A3C1KRI8"/>
<comment type="function">
    <text evidence="3">Acetylates the N-terminal alanine of ribosomal protein bS18.</text>
</comment>